<dbReference type="InterPro" id="IPR006626">
    <property type="entry name" value="PbH1"/>
</dbReference>
<comment type="caution">
    <text evidence="1">The sequence shown here is derived from an EMBL/GenBank/DDBJ whole genome shotgun (WGS) entry which is preliminary data.</text>
</comment>
<proteinExistence type="predicted"/>
<sequence length="627" mass="70182">MNQFLIKDSMVDMRNMSTNEITDIQNGIYKGVLLLGYYKKGDTPAPIAYYSYLGNDNIDDGGSLIILNGLKLFHEFLGEVDVRYFGAKSQVNLNQSIIINNALYKCRNIIIDDMYYISAENNDSGVMPPSNTSIKFTKKGCFKAIASTSESYRILKIYNALNVTIINPFILGERDEHAGTTGEWGHGISITNSRDILIENPNIKNCWGDGIYIGNEYWNHDSIISTENVIINNALIDNVRRNGISITSNKNITINNPKIRNVNGALPQSGIDIEPEGIDGLPIVIDNINIINPLTENNMGAGIMLFVSNYLLLENNPQINININNHIDLGSLHGFFIPSFRDGLEGCINITNPKYSNNKSGAILISNYAKEYAPLLILDAPVIKNWNTSKNQFYYYKHAIGIIKEDEDNEYRNTNILIKNPTFDYTDIGDITTSIFQCHSANPNKKSIILKNVRNINGGNNVMGIVKGVVIIDMMNLIKGNYWETDSTINFIRTGSFLTTYTNSNLADNPLFRIQGNLWTDGQRISFLVEKQGSLITIVSDSNNIYPPVIGGNLSSRDVGNKITLEFNNGNWYIVEKLGIWTNAQGTTNSIISSNTEPINMPENSIWIDIYNNQIKKKNITGNWDLL</sequence>
<protein>
    <recommendedName>
        <fullName evidence="3">Right handed beta helix domain-containing protein</fullName>
    </recommendedName>
</protein>
<dbReference type="SUPFAM" id="SSF51126">
    <property type="entry name" value="Pectin lyase-like"/>
    <property type="match status" value="1"/>
</dbReference>
<evidence type="ECO:0008006" key="3">
    <source>
        <dbReference type="Google" id="ProtNLM"/>
    </source>
</evidence>
<dbReference type="Proteomes" id="UP000256491">
    <property type="component" value="Unassembled WGS sequence"/>
</dbReference>
<keyword evidence="2" id="KW-1185">Reference proteome</keyword>
<evidence type="ECO:0000313" key="1">
    <source>
        <dbReference type="EMBL" id="REC78393.1"/>
    </source>
</evidence>
<gene>
    <name evidence="1" type="ORF">DRF57_02875</name>
</gene>
<dbReference type="RefSeq" id="WP_115916798.1">
    <property type="nucleotide sequence ID" value="NZ_BJYH01000006.1"/>
</dbReference>
<reference evidence="1 2" key="1">
    <citation type="journal article" date="2010" name="Syst. Appl. Microbiol.">
        <title>Four new species of Chryseobacterium from the rhizosphere of coastal sand dune plants, Chryseobacterium elymi sp. nov., Chryseobacterium hagamense sp. nov., Chryseobacterium lathyri sp. nov. and Chryseobacterium rhizosphaerae sp. nov.</title>
        <authorList>
            <person name="Cho S.H."/>
            <person name="Lee K.S."/>
            <person name="Shin D.S."/>
            <person name="Han J.H."/>
            <person name="Park K.S."/>
            <person name="Lee C.H."/>
            <person name="Park K.H."/>
            <person name="Kim S.B."/>
        </authorList>
    </citation>
    <scope>NUCLEOTIDE SEQUENCE [LARGE SCALE GENOMIC DNA]</scope>
    <source>
        <strain evidence="1 2">KCTC 22548</strain>
    </source>
</reference>
<dbReference type="InterPro" id="IPR012334">
    <property type="entry name" value="Pectin_lyas_fold"/>
</dbReference>
<dbReference type="InterPro" id="IPR011050">
    <property type="entry name" value="Pectin_lyase_fold/virulence"/>
</dbReference>
<evidence type="ECO:0000313" key="2">
    <source>
        <dbReference type="Proteomes" id="UP000256491"/>
    </source>
</evidence>
<dbReference type="SMART" id="SM00710">
    <property type="entry name" value="PbH1"/>
    <property type="match status" value="4"/>
</dbReference>
<accession>A0ABX9IQI2</accession>
<dbReference type="Gene3D" id="2.160.20.10">
    <property type="entry name" value="Single-stranded right-handed beta-helix, Pectin lyase-like"/>
    <property type="match status" value="1"/>
</dbReference>
<dbReference type="EMBL" id="QNUF01000002">
    <property type="protein sequence ID" value="REC78393.1"/>
    <property type="molecule type" value="Genomic_DNA"/>
</dbReference>
<name>A0ABX9IQI2_9FLAO</name>
<organism evidence="1 2">
    <name type="scientific">Chryseobacterium rhizosphaerae</name>
    <dbReference type="NCBI Taxonomy" id="395937"/>
    <lineage>
        <taxon>Bacteria</taxon>
        <taxon>Pseudomonadati</taxon>
        <taxon>Bacteroidota</taxon>
        <taxon>Flavobacteriia</taxon>
        <taxon>Flavobacteriales</taxon>
        <taxon>Weeksellaceae</taxon>
        <taxon>Chryseobacterium group</taxon>
        <taxon>Chryseobacterium</taxon>
    </lineage>
</organism>